<evidence type="ECO:0000313" key="1">
    <source>
        <dbReference type="EMBL" id="GCE07595.1"/>
    </source>
</evidence>
<dbReference type="Proteomes" id="UP000287224">
    <property type="component" value="Unassembled WGS sequence"/>
</dbReference>
<dbReference type="RefSeq" id="WP_126598979.1">
    <property type="nucleotide sequence ID" value="NZ_BIFQ01000001.1"/>
</dbReference>
<reference evidence="2" key="1">
    <citation type="submission" date="2018-12" db="EMBL/GenBank/DDBJ databases">
        <title>Tengunoibacter tsumagoiensis gen. nov., sp. nov., Dictyobacter kobayashii sp. nov., D. alpinus sp. nov., and D. joshuensis sp. nov. and description of Dictyobacteraceae fam. nov. within the order Ktedonobacterales isolated from Tengu-no-mugimeshi.</title>
        <authorList>
            <person name="Wang C.M."/>
            <person name="Zheng Y."/>
            <person name="Sakai Y."/>
            <person name="Toyoda A."/>
            <person name="Minakuchi Y."/>
            <person name="Abe K."/>
            <person name="Yokota A."/>
            <person name="Yabe S."/>
        </authorList>
    </citation>
    <scope>NUCLEOTIDE SEQUENCE [LARGE SCALE GENOMIC DNA]</scope>
    <source>
        <strain evidence="2">S-27</strain>
    </source>
</reference>
<dbReference type="AlphaFoldDB" id="A0A401ZL69"/>
<sequence length="72" mass="7868">MTQMATTPIHIRIGGRSEEIPLAQLGVMNAADDLQLKNAVARHLDLPAQSLNNHVIVRTTQAIIIRPEALYG</sequence>
<dbReference type="EMBL" id="BIFQ01000001">
    <property type="protein sequence ID" value="GCE07595.1"/>
    <property type="molecule type" value="Genomic_DNA"/>
</dbReference>
<comment type="caution">
    <text evidence="1">The sequence shown here is derived from an EMBL/GenBank/DDBJ whole genome shotgun (WGS) entry which is preliminary data.</text>
</comment>
<evidence type="ECO:0000313" key="2">
    <source>
        <dbReference type="Proteomes" id="UP000287224"/>
    </source>
</evidence>
<gene>
    <name evidence="1" type="ORF">KDAU_49240</name>
</gene>
<proteinExistence type="predicted"/>
<organism evidence="1 2">
    <name type="scientific">Dictyobacter aurantiacus</name>
    <dbReference type="NCBI Taxonomy" id="1936993"/>
    <lineage>
        <taxon>Bacteria</taxon>
        <taxon>Bacillati</taxon>
        <taxon>Chloroflexota</taxon>
        <taxon>Ktedonobacteria</taxon>
        <taxon>Ktedonobacterales</taxon>
        <taxon>Dictyobacteraceae</taxon>
        <taxon>Dictyobacter</taxon>
    </lineage>
</organism>
<keyword evidence="2" id="KW-1185">Reference proteome</keyword>
<name>A0A401ZL69_9CHLR</name>
<accession>A0A401ZL69</accession>
<protein>
    <submittedName>
        <fullName evidence="1">Uncharacterized protein</fullName>
    </submittedName>
</protein>
<dbReference type="OrthoDB" id="164345at2"/>